<keyword evidence="3" id="KW-1185">Reference proteome</keyword>
<comment type="caution">
    <text evidence="2">The sequence shown here is derived from an EMBL/GenBank/DDBJ whole genome shotgun (WGS) entry which is preliminary data.</text>
</comment>
<dbReference type="Proteomes" id="UP000290289">
    <property type="component" value="Chromosome 13"/>
</dbReference>
<reference evidence="2 3" key="1">
    <citation type="submission" date="2018-10" db="EMBL/GenBank/DDBJ databases">
        <title>A high-quality apple genome assembly.</title>
        <authorList>
            <person name="Hu J."/>
        </authorList>
    </citation>
    <scope>NUCLEOTIDE SEQUENCE [LARGE SCALE GENOMIC DNA]</scope>
    <source>
        <strain evidence="3">cv. HFTH1</strain>
        <tissue evidence="2">Young leaf</tissue>
    </source>
</reference>
<dbReference type="EMBL" id="RDQH01000339">
    <property type="protein sequence ID" value="RXH80337.1"/>
    <property type="molecule type" value="Genomic_DNA"/>
</dbReference>
<gene>
    <name evidence="2" type="ORF">DVH24_041484</name>
</gene>
<evidence type="ECO:0000313" key="2">
    <source>
        <dbReference type="EMBL" id="RXH80337.1"/>
    </source>
</evidence>
<protein>
    <submittedName>
        <fullName evidence="2">Uncharacterized protein</fullName>
    </submittedName>
</protein>
<organism evidence="2 3">
    <name type="scientific">Malus domestica</name>
    <name type="common">Apple</name>
    <name type="synonym">Pyrus malus</name>
    <dbReference type="NCBI Taxonomy" id="3750"/>
    <lineage>
        <taxon>Eukaryota</taxon>
        <taxon>Viridiplantae</taxon>
        <taxon>Streptophyta</taxon>
        <taxon>Embryophyta</taxon>
        <taxon>Tracheophyta</taxon>
        <taxon>Spermatophyta</taxon>
        <taxon>Magnoliopsida</taxon>
        <taxon>eudicotyledons</taxon>
        <taxon>Gunneridae</taxon>
        <taxon>Pentapetalae</taxon>
        <taxon>rosids</taxon>
        <taxon>fabids</taxon>
        <taxon>Rosales</taxon>
        <taxon>Rosaceae</taxon>
        <taxon>Amygdaloideae</taxon>
        <taxon>Maleae</taxon>
        <taxon>Malus</taxon>
    </lineage>
</organism>
<evidence type="ECO:0000256" key="1">
    <source>
        <dbReference type="SAM" id="MobiDB-lite"/>
    </source>
</evidence>
<sequence length="126" mass="14595">MEISAKHADWIQPNFKRKNQLHGCLKKFGSMICVEEPAKHDEINSHEAFWELTGFEFHWNSEVKRVARESNPMMGDPLGSSRMSSQKQNLRAWSGPKADNIVLRWWNGPGMWWTPGRDVTHNPPNP</sequence>
<evidence type="ECO:0000313" key="3">
    <source>
        <dbReference type="Proteomes" id="UP000290289"/>
    </source>
</evidence>
<proteinExistence type="predicted"/>
<accession>A0A498IEE9</accession>
<dbReference type="AlphaFoldDB" id="A0A498IEE9"/>
<feature type="region of interest" description="Disordered" evidence="1">
    <location>
        <begin position="70"/>
        <end position="92"/>
    </location>
</feature>
<name>A0A498IEE9_MALDO</name>
<feature type="compositionally biased region" description="Polar residues" evidence="1">
    <location>
        <begin position="81"/>
        <end position="91"/>
    </location>
</feature>